<reference evidence="1 2" key="1">
    <citation type="journal article" date="2014" name="Acta Crystallogr. D">
        <title>Structure-based characterization and antifreeze properties of a hyperactive ice-binding protein from the Antarctic bacterium Flavobacterium frigoris PS1.</title>
        <authorList>
            <person name="Do H."/>
            <person name="Kim S.J."/>
            <person name="Kim H.J."/>
            <person name="Lee J.H."/>
        </authorList>
    </citation>
    <scope>NUCLEOTIDE SEQUENCE [LARGE SCALE GENOMIC DNA]</scope>
    <source>
        <strain evidence="1 2">PS1</strain>
    </source>
</reference>
<protein>
    <submittedName>
        <fullName evidence="1">Uncharacterized protein</fullName>
    </submittedName>
</protein>
<sequence length="41" mass="4482">MGDDTMIVSSHSSNEVLKRFYLDPKLSAVIAKGALEIKIFG</sequence>
<gene>
    <name evidence="1" type="ORF">HJ01_00149</name>
</gene>
<evidence type="ECO:0000313" key="2">
    <source>
        <dbReference type="Proteomes" id="UP000005566"/>
    </source>
</evidence>
<comment type="caution">
    <text evidence="1">The sequence shown here is derived from an EMBL/GenBank/DDBJ whole genome shotgun (WGS) entry which is preliminary data.</text>
</comment>
<keyword evidence="2" id="KW-1185">Reference proteome</keyword>
<proteinExistence type="predicted"/>
<dbReference type="Proteomes" id="UP000005566">
    <property type="component" value="Unassembled WGS sequence"/>
</dbReference>
<organism evidence="1 2">
    <name type="scientific">Flavobacterium frigoris (strain PS1)</name>
    <dbReference type="NCBI Taxonomy" id="1086011"/>
    <lineage>
        <taxon>Bacteria</taxon>
        <taxon>Pseudomonadati</taxon>
        <taxon>Bacteroidota</taxon>
        <taxon>Flavobacteriia</taxon>
        <taxon>Flavobacteriales</taxon>
        <taxon>Flavobacteriaceae</taxon>
        <taxon>Flavobacterium</taxon>
    </lineage>
</organism>
<dbReference type="EMBL" id="AHKF01000004">
    <property type="protein sequence ID" value="EIA10643.1"/>
    <property type="molecule type" value="Genomic_DNA"/>
</dbReference>
<dbReference type="STRING" id="1086011.HJ01_00149"/>
<dbReference type="PATRIC" id="fig|1086011.3.peg.144"/>
<accession>H7FLV1</accession>
<evidence type="ECO:0000313" key="1">
    <source>
        <dbReference type="EMBL" id="EIA10643.1"/>
    </source>
</evidence>
<name>H7FLV1_FLAFP</name>
<dbReference type="AlphaFoldDB" id="H7FLV1"/>